<feature type="domain" description="Teneurin-like YD-shell" evidence="13">
    <location>
        <begin position="2231"/>
        <end position="2509"/>
    </location>
</feature>
<dbReference type="Pfam" id="PF25023">
    <property type="entry name" value="TEN_YD-shell"/>
    <property type="match status" value="4"/>
</dbReference>
<feature type="domain" description="Teneurin-like YD-shell" evidence="13">
    <location>
        <begin position="1394"/>
        <end position="1588"/>
    </location>
</feature>
<evidence type="ECO:0000313" key="15">
    <source>
        <dbReference type="Proteomes" id="UP000095743"/>
    </source>
</evidence>
<dbReference type="PRINTS" id="PR00723">
    <property type="entry name" value="SUBTILISIN"/>
</dbReference>
<feature type="region of interest" description="Disordered" evidence="10">
    <location>
        <begin position="1775"/>
        <end position="1805"/>
    </location>
</feature>
<dbReference type="InterPro" id="IPR050708">
    <property type="entry name" value="T6SS_VgrG/RHS"/>
</dbReference>
<feature type="active site" description="Charge relay system" evidence="6 7">
    <location>
        <position position="296"/>
    </location>
</feature>
<feature type="coiled-coil region" evidence="9">
    <location>
        <begin position="109"/>
        <end position="156"/>
    </location>
</feature>
<dbReference type="CDD" id="cd07473">
    <property type="entry name" value="Peptidases_S8_Subtilisin_like"/>
    <property type="match status" value="1"/>
</dbReference>
<dbReference type="STRING" id="1424294.Gferi_10425"/>
<dbReference type="EMBL" id="CP017269">
    <property type="protein sequence ID" value="AOT69963.1"/>
    <property type="molecule type" value="Genomic_DNA"/>
</dbReference>
<dbReference type="Gene3D" id="3.90.930.1">
    <property type="match status" value="1"/>
</dbReference>
<evidence type="ECO:0000256" key="7">
    <source>
        <dbReference type="PROSITE-ProRule" id="PRU01240"/>
    </source>
</evidence>
<feature type="active site" description="Charge relay system" evidence="6 7">
    <location>
        <position position="450"/>
    </location>
</feature>
<dbReference type="PROSITE" id="PS00136">
    <property type="entry name" value="SUBTILASE_ASP"/>
    <property type="match status" value="1"/>
</dbReference>
<evidence type="ECO:0000256" key="10">
    <source>
        <dbReference type="SAM" id="MobiDB-lite"/>
    </source>
</evidence>
<comment type="similarity">
    <text evidence="1 7 8">Belongs to the peptidase S8 family.</text>
</comment>
<dbReference type="GO" id="GO:0006508">
    <property type="term" value="P:proteolysis"/>
    <property type="evidence" value="ECO:0007669"/>
    <property type="project" value="UniProtKB-KW"/>
</dbReference>
<keyword evidence="2 7" id="KW-0645">Protease</keyword>
<feature type="domain" description="Teneurin-like YD-shell" evidence="13">
    <location>
        <begin position="1593"/>
        <end position="1776"/>
    </location>
</feature>
<dbReference type="InterPro" id="IPR045351">
    <property type="entry name" value="DUF6531"/>
</dbReference>
<dbReference type="InterPro" id="IPR023827">
    <property type="entry name" value="Peptidase_S8_Asp-AS"/>
</dbReference>
<reference evidence="14 15" key="1">
    <citation type="submission" date="2016-09" db="EMBL/GenBank/DDBJ databases">
        <title>Genomic analysis reveals versatility of anaerobic energy metabolism of Geosporobacter ferrireducens IRF9 of phylum Firmicutes.</title>
        <authorList>
            <person name="Kim S.-J."/>
        </authorList>
    </citation>
    <scope>NUCLEOTIDE SEQUENCE [LARGE SCALE GENOMIC DNA]</scope>
    <source>
        <strain evidence="14 15">IRF9</strain>
    </source>
</reference>
<dbReference type="PANTHER" id="PTHR32305:SF15">
    <property type="entry name" value="PROTEIN RHSA-RELATED"/>
    <property type="match status" value="1"/>
</dbReference>
<dbReference type="Pfam" id="PF00082">
    <property type="entry name" value="Peptidase_S8"/>
    <property type="match status" value="1"/>
</dbReference>
<keyword evidence="15" id="KW-1185">Reference proteome</keyword>
<organism evidence="14 15">
    <name type="scientific">Geosporobacter ferrireducens</name>
    <dbReference type="NCBI Taxonomy" id="1424294"/>
    <lineage>
        <taxon>Bacteria</taxon>
        <taxon>Bacillati</taxon>
        <taxon>Bacillota</taxon>
        <taxon>Clostridia</taxon>
        <taxon>Peptostreptococcales</taxon>
        <taxon>Thermotaleaceae</taxon>
        <taxon>Geosporobacter</taxon>
    </lineage>
</organism>
<sequence>MRGKYIQIARVLVCLMILVNVFTADTVPVLAEAAMMLDVFLSDPEKNRDTVADQVYGTGENIEFAPELSEETVTGAVYDRKNQIIVKYKDQPQMDLKMTTGSYPADFGMRGLNDKHNQLQEKKDRLKNKIKKELNLSRLETKYKSELLNMDVLETDGKDLYKLAESLKDDPDVEYVQPNYPLSILSTPAEPLFEHQWGLYNTGQEAGGEAGRQGVDINIRPAWNLTGGSQEVIVGILDTGIDIYHEDLRDNIYRNTGEIPGNGIDDDNNGYIDDVNGWDFFNGDNTVYDGAAYDMHGTAVAGILAAAANGKGVAGVAPNIKIMPLKFIHGTTGYTCDAIKAIEYAMKKGVKIINCSFGGSDNNYALKDAMKNSGILFIAAAGNRGGNTMTHPTYPACFDLPNVLGVASVNNKGVRSRFSGYGPYIDIAAPGEQIMTTMPENKYDLFTGTSASTPHVTGVAALLKSYMPNLDYREITDRILGNAVVCNTLQGKVTSNGRVDAYGVLANIKPQPDTYVDPEDGYTNPGDNEFNNDSWYTMDQLSKIKEQIHYGQSGVNPSTGNYSFTVNDMELEAPGFHINISRTYNSKNYESGLLGKGWTFGFEGNIFGENNIRVDLPNGSIQMFKKLTDGSYRPEDNRSIFVKNADGTYTLTTKDQYIYNFNKDRRLTQMEDPKGNAVNITLDSSGKISKVTDQAGRSYSILYNSSGLISEISDPMGRKVSYKYQNNLLTEATDPAEMKMYYAYDSHGYITEIKNHNHTVIQKLTYNHTTGYDQGKVIQSVDAYGSINKYTYDTTNKKTTIVENNSDRMWAYWYDESNYITKQQDPEGREKEIRYYLTFGENKFGDIEYEIDEYGNKTVYEIDHKGNVTRVTYPDGSTKTILYDEKNNIIKETDQEGRVTYYIYDESKVYLLKVLRSFTGSDGALEAIIRPQYSAAGYASQQEEEILSLKRMFPGIPEELLEQLGEAPEAVAGPEDVPLLQMPFGEEDLNGIRETAVTDFVYGEPVAAMEALSVANASIDDVINPENYAITTYTYYTDGESLARGLLKSETDPEGNSITYTYDAYGNIKTIKDPEGHTTTFNGNILGWKLEQKTPAGYVTKYQYNQNGQRIKVIEQEGETTRIVYDILGRKVKEILPNQYNSADEGANNTYLGNDGRRYAYFDNGLLKTETDPMGNQTEYTYDVYGNLKTKTLPSGGIYVYAYDKLDRLSKVQFKETAGGEAKTLEEYEYLKAFDNKRQTKQTLYLNHKDRAVTITTYDYRGNPLLIEYPDGTGESFEYFMNGKLKAKTLKNRSTIYYYYDPLDRLVKEYTPLDEGNGNLRYTYKAYVYDKAGRVLEEKIGVDGVLLGGQPQKSIQKTYSYDKNGKVKEVLRSSGGKSIYSYDKDGNLTQKEEYPDSQNKQITAYTYNHRNQIKTETLQVQAGHIHGNPLEAATTIPVTTAYAYDKNGNLEEILNGEGIKTAYAYDFNNNQTQIRNHITHTEGNPAEILKETFYDAQGQPLKVIDSNGNITEYEYDKRGFLIKTKQPLGAVTLYRYDLAGRRTGEITPKNYVAGAAFDQMNRTEFTYDLMGRLKTKEYYYKDTDNQWRRILSKTMQYNSMGQVEKEADALGYKNGYGTFMTYDLAGHLKTVLEPVAKDRNKPYSLKYEYDALGRKIAETNGNGVLLKYEYDDDGNVLQIKRQKNNAAQAVTLEENTYDYLGNRLTQKDANGNVTTYGYNAFNRVAGIEHPSDSTIGPYKENYQYDRAGRLISIRDTLGKETAYVYDELGRMIRKTGRGENPENTITTDFSYDPEGNLTGETDGKSHRTTYTYDALNRLKTESDTVAGISKTKHYDYDLNGNILSSTDWLGNQYIKEYDPLDRLIEEKDPYGKTIQKLYYNDAHLQIKSVDALGNTTEYQYDKNNRQIYTIDPLGKTEGISYDDAGNAVAKTDKKNRTTAYTYDEANQLIEVAAPDGSRTKYTYDLKGNLITKADGNGNTIIYEYNRRNLLAREILPGGRTGEKGNYIYRSDKITSFTYYGDGSLESKTDPMGQRFGCSYDLHGRLIKETVNGTVKKEYTYDPNGNPLTMTDAKGTVTMAYDEENRLISKQIPGQGTLHYAYDVTAGAGPGEVKSTLTDPEGNTTTKTFDKAGRLKAVENKGEVTQYSYNDNGGRKEILYPSGTEETYQYSKRGEVTKLTNKKSDGTLIDEYTYTYDDNGNQLTKTENRGTTTYTYDSVNRLKEVQEPGGIKTTFEYDKAGNRTAQIEVMAGAVKLTNYSYNNKNQLERETLQEAGKTIEKTYHYDANGNLVSKADHQIQALSDKDLETVTLSLAGDGITNELTLYKYNEYNQLIKTITGNQTIAYGYNIEGYRDAKHMITQNKTGSISEETLLFIYDGSKVILETDITGNIKAENTYGLNLIARKADNEKAYYLYNAHGDVTALTDPAGKILGTYQYDAFGNIREKTYEKPNPYTYAGYRYDEEIDLYYLNARYYDPKIARFITQDTYKGQLNDPLSLNLYTYCANNPITYHDPTGHFIETIIGATIGAAIAATKAVRDKERSGGGSSTSSNTNNSAQTGNNSGKVMKSNQFNETIYKLVGLTTYFALKSTSDIAGTTSGRESIVSGSGILVASASKFLSSDPKHKVNKGTKKPDVLVVFAAGINTNASDNLFGDMQSKLMERYATEGKTVTFKEVYPLQEIKDTCALKQISKVGLHMQYGTGGKVVVDAVNEYIKQNGNPAQIVLIGHSGGGQAVGDAIVKLGKQDVDVYHAVQIGAPREQVVKEYVDKITRVQVKSDFVSNNVKVGTEVVLPPGPYIKAIKEIFTHKMPEIRYVDINVKGEAWGGHSAYFKSEILNKSGVDNVTTTVDAFWDKIK</sequence>
<evidence type="ECO:0000259" key="12">
    <source>
        <dbReference type="Pfam" id="PF20148"/>
    </source>
</evidence>
<dbReference type="GO" id="GO:0004252">
    <property type="term" value="F:serine-type endopeptidase activity"/>
    <property type="evidence" value="ECO:0007669"/>
    <property type="project" value="UniProtKB-UniRule"/>
</dbReference>
<dbReference type="Gene3D" id="3.40.50.200">
    <property type="entry name" value="Peptidase S8/S53 domain"/>
    <property type="match status" value="1"/>
</dbReference>
<dbReference type="PROSITE" id="PS00138">
    <property type="entry name" value="SUBTILASE_SER"/>
    <property type="match status" value="1"/>
</dbReference>
<feature type="compositionally biased region" description="Low complexity" evidence="10">
    <location>
        <begin position="2548"/>
        <end position="2564"/>
    </location>
</feature>
<evidence type="ECO:0000259" key="11">
    <source>
        <dbReference type="Pfam" id="PF00082"/>
    </source>
</evidence>
<accession>A0A1D8GGE4</accession>
<gene>
    <name evidence="14" type="ORF">Gferi_10425</name>
</gene>
<feature type="domain" description="Teneurin-like YD-shell" evidence="13">
    <location>
        <begin position="651"/>
        <end position="762"/>
    </location>
</feature>
<dbReference type="InterPro" id="IPR022385">
    <property type="entry name" value="Rhs_assc_core"/>
</dbReference>
<dbReference type="PROSITE" id="PS00137">
    <property type="entry name" value="SUBTILASE_HIS"/>
    <property type="match status" value="1"/>
</dbReference>
<dbReference type="RefSeq" id="WP_069976192.1">
    <property type="nucleotide sequence ID" value="NZ_CP017269.1"/>
</dbReference>
<dbReference type="PROSITE" id="PS51892">
    <property type="entry name" value="SUBTILASE"/>
    <property type="match status" value="1"/>
</dbReference>
<dbReference type="SUPFAM" id="SSF53474">
    <property type="entry name" value="alpha/beta-Hydrolases"/>
    <property type="match status" value="1"/>
</dbReference>
<keyword evidence="5 7" id="KW-0720">Serine protease</keyword>
<dbReference type="InterPro" id="IPR029058">
    <property type="entry name" value="AB_hydrolase_fold"/>
</dbReference>
<feature type="domain" description="Peptidase S8/S53" evidence="11">
    <location>
        <begin position="230"/>
        <end position="491"/>
    </location>
</feature>
<keyword evidence="9" id="KW-0175">Coiled coil</keyword>
<keyword evidence="4 7" id="KW-0378">Hydrolase</keyword>
<dbReference type="PANTHER" id="PTHR32305">
    <property type="match status" value="1"/>
</dbReference>
<feature type="domain" description="DUF6531" evidence="12">
    <location>
        <begin position="554"/>
        <end position="619"/>
    </location>
</feature>
<dbReference type="Pfam" id="PF20148">
    <property type="entry name" value="DUF6531"/>
    <property type="match status" value="1"/>
</dbReference>
<evidence type="ECO:0000256" key="1">
    <source>
        <dbReference type="ARBA" id="ARBA00011073"/>
    </source>
</evidence>
<keyword evidence="3" id="KW-0677">Repeat</keyword>
<protein>
    <submittedName>
        <fullName evidence="14">Uncharacterized protein</fullName>
    </submittedName>
</protein>
<evidence type="ECO:0000256" key="2">
    <source>
        <dbReference type="ARBA" id="ARBA00022670"/>
    </source>
</evidence>
<dbReference type="InterPro" id="IPR000209">
    <property type="entry name" value="Peptidase_S8/S53_dom"/>
</dbReference>
<dbReference type="InterPro" id="IPR023828">
    <property type="entry name" value="Peptidase_S8_Ser-AS"/>
</dbReference>
<dbReference type="InterPro" id="IPR034204">
    <property type="entry name" value="PfSUB1-like_cat_dom"/>
</dbReference>
<dbReference type="InterPro" id="IPR022398">
    <property type="entry name" value="Peptidase_S8_His-AS"/>
</dbReference>
<dbReference type="OrthoDB" id="9771173at2"/>
<dbReference type="SUPFAM" id="SSF52743">
    <property type="entry name" value="Subtilisin-like"/>
    <property type="match status" value="1"/>
</dbReference>
<proteinExistence type="inferred from homology"/>
<feature type="active site" description="Charge relay system" evidence="6 7">
    <location>
        <position position="238"/>
    </location>
</feature>
<dbReference type="Gene3D" id="2.180.10.10">
    <property type="entry name" value="RHS repeat-associated core"/>
    <property type="match status" value="7"/>
</dbReference>
<dbReference type="KEGG" id="gfe:Gferi_10425"/>
<evidence type="ECO:0000256" key="6">
    <source>
        <dbReference type="PIRSR" id="PIRSR615500-1"/>
    </source>
</evidence>
<evidence type="ECO:0000259" key="13">
    <source>
        <dbReference type="Pfam" id="PF25023"/>
    </source>
</evidence>
<dbReference type="InterPro" id="IPR056823">
    <property type="entry name" value="TEN-like_YD-shell"/>
</dbReference>
<evidence type="ECO:0000256" key="4">
    <source>
        <dbReference type="ARBA" id="ARBA00022801"/>
    </source>
</evidence>
<dbReference type="InterPro" id="IPR031325">
    <property type="entry name" value="RHS_repeat"/>
</dbReference>
<dbReference type="InterPro" id="IPR006530">
    <property type="entry name" value="YD"/>
</dbReference>
<dbReference type="Pfam" id="PF05593">
    <property type="entry name" value="RHS_repeat"/>
    <property type="match status" value="7"/>
</dbReference>
<name>A0A1D8GGE4_9FIRM</name>
<dbReference type="Proteomes" id="UP000095743">
    <property type="component" value="Chromosome"/>
</dbReference>
<dbReference type="NCBIfam" id="TIGR03696">
    <property type="entry name" value="Rhs_assc_core"/>
    <property type="match status" value="1"/>
</dbReference>
<evidence type="ECO:0000256" key="5">
    <source>
        <dbReference type="ARBA" id="ARBA00022825"/>
    </source>
</evidence>
<evidence type="ECO:0000313" key="14">
    <source>
        <dbReference type="EMBL" id="AOT69963.1"/>
    </source>
</evidence>
<evidence type="ECO:0000256" key="9">
    <source>
        <dbReference type="SAM" id="Coils"/>
    </source>
</evidence>
<dbReference type="NCBIfam" id="TIGR01643">
    <property type="entry name" value="YD_repeat_2x"/>
    <property type="match status" value="10"/>
</dbReference>
<evidence type="ECO:0000256" key="3">
    <source>
        <dbReference type="ARBA" id="ARBA00022737"/>
    </source>
</evidence>
<dbReference type="Gene3D" id="3.40.50.1820">
    <property type="entry name" value="alpha/beta hydrolase"/>
    <property type="match status" value="1"/>
</dbReference>
<evidence type="ECO:0000256" key="8">
    <source>
        <dbReference type="RuleBase" id="RU003355"/>
    </source>
</evidence>
<dbReference type="InterPro" id="IPR036852">
    <property type="entry name" value="Peptidase_S8/S53_dom_sf"/>
</dbReference>
<feature type="region of interest" description="Disordered" evidence="10">
    <location>
        <begin position="2540"/>
        <end position="2566"/>
    </location>
</feature>
<dbReference type="InterPro" id="IPR015500">
    <property type="entry name" value="Peptidase_S8_subtilisin-rel"/>
</dbReference>